<dbReference type="PROSITE" id="PS50026">
    <property type="entry name" value="EGF_3"/>
    <property type="match status" value="2"/>
</dbReference>
<feature type="disulfide bond" evidence="15">
    <location>
        <begin position="70"/>
        <end position="88"/>
    </location>
</feature>
<dbReference type="SUPFAM" id="SSF57424">
    <property type="entry name" value="LDL receptor-like module"/>
    <property type="match status" value="7"/>
</dbReference>
<keyword evidence="9 18" id="KW-1133">Transmembrane helix</keyword>
<dbReference type="GO" id="GO:0043235">
    <property type="term" value="C:receptor complex"/>
    <property type="evidence" value="ECO:0007669"/>
    <property type="project" value="TreeGrafter"/>
</dbReference>
<dbReference type="GO" id="GO:0005886">
    <property type="term" value="C:plasma membrane"/>
    <property type="evidence" value="ECO:0007669"/>
    <property type="project" value="UniProtKB-SubCell"/>
</dbReference>
<dbReference type="Gene3D" id="2.120.10.30">
    <property type="entry name" value="TolB, C-terminal domain"/>
    <property type="match status" value="1"/>
</dbReference>
<comment type="caution">
    <text evidence="20">The sequence shown here is derived from an EMBL/GenBank/DDBJ whole genome shotgun (WGS) entry which is preliminary data.</text>
</comment>
<feature type="disulfide bond" evidence="15">
    <location>
        <begin position="82"/>
        <end position="97"/>
    </location>
</feature>
<dbReference type="InterPro" id="IPR000742">
    <property type="entry name" value="EGF"/>
</dbReference>
<evidence type="ECO:0000313" key="21">
    <source>
        <dbReference type="Proteomes" id="UP001497623"/>
    </source>
</evidence>
<evidence type="ECO:0000313" key="20">
    <source>
        <dbReference type="EMBL" id="CAL4086089.1"/>
    </source>
</evidence>
<evidence type="ECO:0000256" key="13">
    <source>
        <dbReference type="ARBA" id="ARBA00023180"/>
    </source>
</evidence>
<feature type="disulfide bond" evidence="15">
    <location>
        <begin position="147"/>
        <end position="165"/>
    </location>
</feature>
<comment type="similarity">
    <text evidence="2">Belongs to the LDLR family.</text>
</comment>
<dbReference type="FunFam" id="4.10.400.10:FF:000034">
    <property type="entry name" value="Low-density lipoprotein receptor-related protein 2"/>
    <property type="match status" value="3"/>
</dbReference>
<dbReference type="PRINTS" id="PR00261">
    <property type="entry name" value="LDLRECEPTOR"/>
</dbReference>
<keyword evidence="21" id="KW-1185">Reference proteome</keyword>
<dbReference type="GO" id="GO:0005041">
    <property type="term" value="F:low-density lipoprotein particle receptor activity"/>
    <property type="evidence" value="ECO:0007669"/>
    <property type="project" value="TreeGrafter"/>
</dbReference>
<protein>
    <recommendedName>
        <fullName evidence="19">EGF-like domain-containing protein</fullName>
    </recommendedName>
</protein>
<feature type="disulfide bond" evidence="15">
    <location>
        <begin position="246"/>
        <end position="261"/>
    </location>
</feature>
<feature type="disulfide bond" evidence="15">
    <location>
        <begin position="63"/>
        <end position="75"/>
    </location>
</feature>
<dbReference type="PROSITE" id="PS00022">
    <property type="entry name" value="EGF_1"/>
    <property type="match status" value="1"/>
</dbReference>
<evidence type="ECO:0000256" key="14">
    <source>
        <dbReference type="PROSITE-ProRule" id="PRU00076"/>
    </source>
</evidence>
<feature type="disulfide bond" evidence="14">
    <location>
        <begin position="844"/>
        <end position="853"/>
    </location>
</feature>
<dbReference type="InterPro" id="IPR000152">
    <property type="entry name" value="EGF-type_Asp/Asn_hydroxyl_site"/>
</dbReference>
<feature type="disulfide bond" evidence="15">
    <location>
        <begin position="140"/>
        <end position="152"/>
    </location>
</feature>
<dbReference type="Pfam" id="PF14670">
    <property type="entry name" value="FXa_inhibition"/>
    <property type="match status" value="1"/>
</dbReference>
<feature type="disulfide bond" evidence="15">
    <location>
        <begin position="102"/>
        <end position="114"/>
    </location>
</feature>
<dbReference type="InterPro" id="IPR023415">
    <property type="entry name" value="LDLR_class-A_CS"/>
</dbReference>
<dbReference type="Proteomes" id="UP001497623">
    <property type="component" value="Unassembled WGS sequence"/>
</dbReference>
<dbReference type="GO" id="GO:0006897">
    <property type="term" value="P:endocytosis"/>
    <property type="evidence" value="ECO:0007669"/>
    <property type="project" value="UniProtKB-KW"/>
</dbReference>
<accession>A0AAV2QH45</accession>
<comment type="subcellular location">
    <subcellularLocation>
        <location evidence="1">Cell membrane</location>
        <topology evidence="1">Single-pass type I membrane protein</topology>
    </subcellularLocation>
</comment>
<feature type="disulfide bond" evidence="14">
    <location>
        <begin position="453"/>
        <end position="463"/>
    </location>
</feature>
<dbReference type="InterPro" id="IPR018097">
    <property type="entry name" value="EGF_Ca-bd_CS"/>
</dbReference>
<evidence type="ECO:0000256" key="15">
    <source>
        <dbReference type="PROSITE-ProRule" id="PRU00124"/>
    </source>
</evidence>
<dbReference type="Gene3D" id="2.10.25.10">
    <property type="entry name" value="Laminin"/>
    <property type="match status" value="3"/>
</dbReference>
<proteinExistence type="inferred from homology"/>
<feature type="disulfide bond" evidence="15">
    <location>
        <begin position="284"/>
        <end position="299"/>
    </location>
</feature>
<comment type="caution">
    <text evidence="14">Lacks conserved residue(s) required for the propagation of feature annotation.</text>
</comment>
<evidence type="ECO:0000256" key="7">
    <source>
        <dbReference type="ARBA" id="ARBA00022729"/>
    </source>
</evidence>
<feature type="disulfide bond" evidence="15">
    <location>
        <begin position="42"/>
        <end position="57"/>
    </location>
</feature>
<dbReference type="PANTHER" id="PTHR22722:SF14">
    <property type="entry name" value="MEGALIN, ISOFORM A"/>
    <property type="match status" value="1"/>
</dbReference>
<evidence type="ECO:0000256" key="4">
    <source>
        <dbReference type="ARBA" id="ARBA00022536"/>
    </source>
</evidence>
<dbReference type="PROSITE" id="PS01209">
    <property type="entry name" value="LDLRA_1"/>
    <property type="match status" value="4"/>
</dbReference>
<feature type="domain" description="EGF-like" evidence="19">
    <location>
        <begin position="449"/>
        <end position="488"/>
    </location>
</feature>
<dbReference type="InterPro" id="IPR000033">
    <property type="entry name" value="LDLR_classB_rpt"/>
</dbReference>
<evidence type="ECO:0000256" key="16">
    <source>
        <dbReference type="PROSITE-ProRule" id="PRU00461"/>
    </source>
</evidence>
<feature type="region of interest" description="Disordered" evidence="17">
    <location>
        <begin position="321"/>
        <end position="343"/>
    </location>
</feature>
<evidence type="ECO:0000256" key="2">
    <source>
        <dbReference type="ARBA" id="ARBA00009939"/>
    </source>
</evidence>
<feature type="non-terminal residue" evidence="20">
    <location>
        <position position="1"/>
    </location>
</feature>
<keyword evidence="12" id="KW-0675">Receptor</keyword>
<dbReference type="FunFam" id="2.10.25.10:FF:000009">
    <property type="entry name" value="Low-density lipoprotein receptor isoform 1"/>
    <property type="match status" value="1"/>
</dbReference>
<evidence type="ECO:0000256" key="5">
    <source>
        <dbReference type="ARBA" id="ARBA00022583"/>
    </source>
</evidence>
<sequence length="1003" mass="110151">VCGCGLGFVLGEDGASCQAESCHKHQFKCTLNGTCIPISWRCDGTKDCSDGTDEESCEVAKKCQGSEFQCSSGNCISASWHCDGHHDCDDGSDEEGCPPTVCASHQWRCDSGQCIPKMWRCDGQTECQDESDEINCITSCSEHQFTCTDGRCIPDSWKCDGDPDCLDSSDEGECVECARGLFRCGDGKCLGRHLTCDGSIDCGDGSDEHPGICEMLDSPVCAQHQLDCGIFGHDGIKICVPREARCNTTRECPGGEDELNCDHCRRNEFTCHSNGHCVPMMWLCDGDNDCADGSDEFNCQVAPSEETAYEFAPDTLVSKSPVDENQESHGPVIDKTSAGTGEKSTQTLFGSITKILFGRSGNRTTALAPMCSVGQFVCGQGEHKCLNLEMVCDGNVDCTDGSDEHGNCEQGCSSNNGGCQQICSPGPIKPVCSCHTGYDLDTDGASCLDFDECTDESACSHSCENLHGSFTCSCLPGYVLLPDRHSCKFKDGEPWSLVVSPSMLLNISDHHLETDRMALNENHYISSLEYDPVSKNVFYAHHHGSIRSSGLDFDPDKEMVVFKDLKYPSGVSIDHVTRNLYFSEHFEFNTGIRSKRDAPAEHIPEVEKFSVIKMCSLDTSRCSFVYHGLNVKVPDIAVSTKFDYLFYCLNFLDQQKAQIIRSNLDGDHSIILAEHKVVECGNLALDEVKQRVYWSDTALNTIESVDWNGHRRRKVQEEMVNAPLGLEVQGTWVSWVNADQQVLMRCDKYNSSKCTTLPLDDRPQGLVSVKPKYVAKENVCAEENCPQMCAPKPDGSPECRCQLGYAPSDEYKGVCLLMDGCLDSPCQGGGTCEPHANGLVICRCPTGRLGKYCEIGVEPSINPESNTIILVIILVILLFIGCALAFYKRDWILGMWSRKMDKKSKLNFHFVNPAFGVVRDERIFVPSPVTPISTTAPLKEGCNHFENPTFKEHYAEGDSLDSALGGDSSTSINITSHDIDLSSPIPPPMKTSTLEWKHKFTPQ</sequence>
<dbReference type="AlphaFoldDB" id="A0AAV2QH45"/>
<feature type="transmembrane region" description="Helical" evidence="18">
    <location>
        <begin position="868"/>
        <end position="887"/>
    </location>
</feature>
<feature type="domain" description="EGF-like" evidence="19">
    <location>
        <begin position="817"/>
        <end position="854"/>
    </location>
</feature>
<evidence type="ECO:0000256" key="6">
    <source>
        <dbReference type="ARBA" id="ARBA00022692"/>
    </source>
</evidence>
<dbReference type="CDD" id="cd00112">
    <property type="entry name" value="LDLa"/>
    <property type="match status" value="7"/>
</dbReference>
<keyword evidence="8" id="KW-0677">Repeat</keyword>
<dbReference type="SMART" id="SM00135">
    <property type="entry name" value="LY"/>
    <property type="match status" value="2"/>
</dbReference>
<gene>
    <name evidence="20" type="ORF">MNOR_LOCUS12909</name>
</gene>
<dbReference type="InterPro" id="IPR002172">
    <property type="entry name" value="LDrepeatLR_classA_rpt"/>
</dbReference>
<dbReference type="PANTHER" id="PTHR22722">
    <property type="entry name" value="LOW-DENSITY LIPOPROTEIN RECEPTOR-RELATED PROTEIN 2-RELATED"/>
    <property type="match status" value="1"/>
</dbReference>
<feature type="disulfide bond" evidence="15">
    <location>
        <begin position="159"/>
        <end position="174"/>
    </location>
</feature>
<dbReference type="EMBL" id="CAXKWB010007211">
    <property type="protein sequence ID" value="CAL4086089.1"/>
    <property type="molecule type" value="Genomic_DNA"/>
</dbReference>
<dbReference type="SMART" id="SM00181">
    <property type="entry name" value="EGF"/>
    <property type="match status" value="6"/>
</dbReference>
<dbReference type="PROSITE" id="PS50068">
    <property type="entry name" value="LDLRA_2"/>
    <property type="match status" value="8"/>
</dbReference>
<keyword evidence="7" id="KW-0732">Signal</keyword>
<dbReference type="GO" id="GO:0005509">
    <property type="term" value="F:calcium ion binding"/>
    <property type="evidence" value="ECO:0007669"/>
    <property type="project" value="InterPro"/>
</dbReference>
<dbReference type="SMART" id="SM00179">
    <property type="entry name" value="EGF_CA"/>
    <property type="match status" value="3"/>
</dbReference>
<dbReference type="SUPFAM" id="SSF63825">
    <property type="entry name" value="YWTD domain"/>
    <property type="match status" value="1"/>
</dbReference>
<dbReference type="InterPro" id="IPR011042">
    <property type="entry name" value="6-blade_b-propeller_TolB-like"/>
</dbReference>
<dbReference type="PROSITE" id="PS51120">
    <property type="entry name" value="LDLRB"/>
    <property type="match status" value="1"/>
</dbReference>
<dbReference type="PROSITE" id="PS01187">
    <property type="entry name" value="EGF_CA"/>
    <property type="match status" value="1"/>
</dbReference>
<dbReference type="Pfam" id="PF00057">
    <property type="entry name" value="Ldl_recept_a"/>
    <property type="match status" value="7"/>
</dbReference>
<feature type="disulfide bond" evidence="15">
    <location>
        <begin position="184"/>
        <end position="202"/>
    </location>
</feature>
<evidence type="ECO:0000256" key="17">
    <source>
        <dbReference type="SAM" id="MobiDB-lite"/>
    </source>
</evidence>
<feature type="disulfide bond" evidence="15">
    <location>
        <begin position="121"/>
        <end position="136"/>
    </location>
</feature>
<evidence type="ECO:0000256" key="12">
    <source>
        <dbReference type="ARBA" id="ARBA00023170"/>
    </source>
</evidence>
<keyword evidence="6 18" id="KW-0812">Transmembrane</keyword>
<keyword evidence="4 14" id="KW-0245">EGF-like domain</keyword>
<dbReference type="InterPro" id="IPR051221">
    <property type="entry name" value="LDLR-related"/>
</dbReference>
<keyword evidence="3" id="KW-1003">Cell membrane</keyword>
<evidence type="ECO:0000256" key="1">
    <source>
        <dbReference type="ARBA" id="ARBA00004251"/>
    </source>
</evidence>
<keyword evidence="11 14" id="KW-1015">Disulfide bond</keyword>
<dbReference type="PROSITE" id="PS01186">
    <property type="entry name" value="EGF_2"/>
    <property type="match status" value="1"/>
</dbReference>
<reference evidence="20 21" key="1">
    <citation type="submission" date="2024-05" db="EMBL/GenBank/DDBJ databases">
        <authorList>
            <person name="Wallberg A."/>
        </authorList>
    </citation>
    <scope>NUCLEOTIDE SEQUENCE [LARGE SCALE GENOMIC DNA]</scope>
</reference>
<dbReference type="InterPro" id="IPR001881">
    <property type="entry name" value="EGF-like_Ca-bd_dom"/>
</dbReference>
<dbReference type="SUPFAM" id="SSF57196">
    <property type="entry name" value="EGF/Laminin"/>
    <property type="match status" value="3"/>
</dbReference>
<evidence type="ECO:0000256" key="3">
    <source>
        <dbReference type="ARBA" id="ARBA00022475"/>
    </source>
</evidence>
<dbReference type="FunFam" id="4.10.400.10:FF:000011">
    <property type="entry name" value="Low-density lipoprotein receptor-related protein 1"/>
    <property type="match status" value="1"/>
</dbReference>
<keyword evidence="5" id="KW-0254">Endocytosis</keyword>
<keyword evidence="13" id="KW-0325">Glycoprotein</keyword>
<dbReference type="FunFam" id="4.10.400.10:FF:000002">
    <property type="entry name" value="Low-density lipoprotein receptor-related protein 1"/>
    <property type="match status" value="1"/>
</dbReference>
<dbReference type="InterPro" id="IPR036055">
    <property type="entry name" value="LDL_receptor-like_sf"/>
</dbReference>
<dbReference type="PROSITE" id="PS00010">
    <property type="entry name" value="ASX_HYDROXYL"/>
    <property type="match status" value="1"/>
</dbReference>
<dbReference type="Gene3D" id="4.10.400.10">
    <property type="entry name" value="Low-density Lipoprotein Receptor"/>
    <property type="match status" value="8"/>
</dbReference>
<evidence type="ECO:0000256" key="18">
    <source>
        <dbReference type="SAM" id="Phobius"/>
    </source>
</evidence>
<feature type="disulfide bond" evidence="15">
    <location>
        <begin position="177"/>
        <end position="189"/>
    </location>
</feature>
<evidence type="ECO:0000256" key="8">
    <source>
        <dbReference type="ARBA" id="ARBA00022737"/>
    </source>
</evidence>
<keyword evidence="10 18" id="KW-0472">Membrane</keyword>
<feature type="disulfide bond" evidence="15">
    <location>
        <begin position="109"/>
        <end position="127"/>
    </location>
</feature>
<organism evidence="20 21">
    <name type="scientific">Meganyctiphanes norvegica</name>
    <name type="common">Northern krill</name>
    <name type="synonym">Thysanopoda norvegica</name>
    <dbReference type="NCBI Taxonomy" id="48144"/>
    <lineage>
        <taxon>Eukaryota</taxon>
        <taxon>Metazoa</taxon>
        <taxon>Ecdysozoa</taxon>
        <taxon>Arthropoda</taxon>
        <taxon>Crustacea</taxon>
        <taxon>Multicrustacea</taxon>
        <taxon>Malacostraca</taxon>
        <taxon>Eumalacostraca</taxon>
        <taxon>Eucarida</taxon>
        <taxon>Euphausiacea</taxon>
        <taxon>Euphausiidae</taxon>
        <taxon>Meganyctiphanes</taxon>
    </lineage>
</organism>
<evidence type="ECO:0000259" key="19">
    <source>
        <dbReference type="PROSITE" id="PS50026"/>
    </source>
</evidence>
<evidence type="ECO:0000256" key="10">
    <source>
        <dbReference type="ARBA" id="ARBA00023136"/>
    </source>
</evidence>
<name>A0AAV2QH45_MEGNR</name>
<evidence type="ECO:0000256" key="9">
    <source>
        <dbReference type="ARBA" id="ARBA00022989"/>
    </source>
</evidence>
<dbReference type="SMART" id="SM00192">
    <property type="entry name" value="LDLa"/>
    <property type="match status" value="8"/>
</dbReference>
<dbReference type="Pfam" id="PF07645">
    <property type="entry name" value="EGF_CA"/>
    <property type="match status" value="1"/>
</dbReference>
<feature type="repeat" description="LDL-receptor class B" evidence="16">
    <location>
        <begin position="690"/>
        <end position="732"/>
    </location>
</feature>
<dbReference type="CDD" id="cd00054">
    <property type="entry name" value="EGF_CA"/>
    <property type="match status" value="1"/>
</dbReference>
<dbReference type="InterPro" id="IPR049883">
    <property type="entry name" value="NOTCH1_EGF-like"/>
</dbReference>
<evidence type="ECO:0000256" key="11">
    <source>
        <dbReference type="ARBA" id="ARBA00023157"/>
    </source>
</evidence>